<evidence type="ECO:0000256" key="5">
    <source>
        <dbReference type="ARBA" id="ARBA00023136"/>
    </source>
</evidence>
<keyword evidence="9" id="KW-1185">Reference proteome</keyword>
<dbReference type="InterPro" id="IPR020846">
    <property type="entry name" value="MFS_dom"/>
</dbReference>
<proteinExistence type="predicted"/>
<organism evidence="8 9">
    <name type="scientific">Solibacillus kalamii</name>
    <dbReference type="NCBI Taxonomy" id="1748298"/>
    <lineage>
        <taxon>Bacteria</taxon>
        <taxon>Bacillati</taxon>
        <taxon>Bacillota</taxon>
        <taxon>Bacilli</taxon>
        <taxon>Bacillales</taxon>
        <taxon>Caryophanaceae</taxon>
        <taxon>Solibacillus</taxon>
    </lineage>
</organism>
<evidence type="ECO:0000256" key="2">
    <source>
        <dbReference type="ARBA" id="ARBA00022448"/>
    </source>
</evidence>
<keyword evidence="3 6" id="KW-0812">Transmembrane</keyword>
<reference evidence="8 9" key="1">
    <citation type="journal article" date="2017" name="Int. J. Syst. Evol. Microbiol.">
        <title>Solibacillus kalamii sp. nov., isolated from a high-efficiency particulate arrestance filter system used in the International Space Station.</title>
        <authorList>
            <person name="Checinska Sielaff A."/>
            <person name="Kumar R.M."/>
            <person name="Pal D."/>
            <person name="Mayilraj S."/>
            <person name="Venkateswaran K."/>
        </authorList>
    </citation>
    <scope>NUCLEOTIDE SEQUENCE [LARGE SCALE GENOMIC DNA]</scope>
    <source>
        <strain evidence="8 9">ISSFR-015</strain>
    </source>
</reference>
<name>A0ABX3ZET5_9BACL</name>
<feature type="transmembrane region" description="Helical" evidence="6">
    <location>
        <begin position="303"/>
        <end position="326"/>
    </location>
</feature>
<keyword evidence="5 6" id="KW-0472">Membrane</keyword>
<dbReference type="EMBL" id="NHNT01000010">
    <property type="protein sequence ID" value="OUZ38213.1"/>
    <property type="molecule type" value="Genomic_DNA"/>
</dbReference>
<keyword evidence="4 6" id="KW-1133">Transmembrane helix</keyword>
<dbReference type="InterPro" id="IPR052714">
    <property type="entry name" value="MFS_Exporter"/>
</dbReference>
<feature type="transmembrane region" description="Helical" evidence="6">
    <location>
        <begin position="245"/>
        <end position="266"/>
    </location>
</feature>
<feature type="transmembrane region" description="Helical" evidence="6">
    <location>
        <begin position="338"/>
        <end position="361"/>
    </location>
</feature>
<dbReference type="PANTHER" id="PTHR23531:SF2">
    <property type="entry name" value="PERMEASE"/>
    <property type="match status" value="1"/>
</dbReference>
<dbReference type="InterPro" id="IPR011701">
    <property type="entry name" value="MFS"/>
</dbReference>
<feature type="transmembrane region" description="Helical" evidence="6">
    <location>
        <begin position="140"/>
        <end position="163"/>
    </location>
</feature>
<comment type="caution">
    <text evidence="8">The sequence shown here is derived from an EMBL/GenBank/DDBJ whole genome shotgun (WGS) entry which is preliminary data.</text>
</comment>
<feature type="transmembrane region" description="Helical" evidence="6">
    <location>
        <begin position="81"/>
        <end position="99"/>
    </location>
</feature>
<dbReference type="PROSITE" id="PS50850">
    <property type="entry name" value="MFS"/>
    <property type="match status" value="1"/>
</dbReference>
<evidence type="ECO:0000256" key="3">
    <source>
        <dbReference type="ARBA" id="ARBA00022692"/>
    </source>
</evidence>
<dbReference type="RefSeq" id="WP_087618007.1">
    <property type="nucleotide sequence ID" value="NZ_JAFBEY010000015.1"/>
</dbReference>
<evidence type="ECO:0000256" key="4">
    <source>
        <dbReference type="ARBA" id="ARBA00022989"/>
    </source>
</evidence>
<evidence type="ECO:0000313" key="8">
    <source>
        <dbReference type="EMBL" id="OUZ38213.1"/>
    </source>
</evidence>
<feature type="transmembrane region" description="Helical" evidence="6">
    <location>
        <begin position="215"/>
        <end position="239"/>
    </location>
</feature>
<feature type="transmembrane region" description="Helical" evidence="6">
    <location>
        <begin position="105"/>
        <end position="128"/>
    </location>
</feature>
<feature type="transmembrane region" description="Helical" evidence="6">
    <location>
        <begin position="278"/>
        <end position="297"/>
    </location>
</feature>
<keyword evidence="2" id="KW-0813">Transport</keyword>
<dbReference type="InterPro" id="IPR036259">
    <property type="entry name" value="MFS_trans_sf"/>
</dbReference>
<feature type="transmembrane region" description="Helical" evidence="6">
    <location>
        <begin position="169"/>
        <end position="188"/>
    </location>
</feature>
<dbReference type="SUPFAM" id="SSF103473">
    <property type="entry name" value="MFS general substrate transporter"/>
    <property type="match status" value="1"/>
</dbReference>
<evidence type="ECO:0000256" key="1">
    <source>
        <dbReference type="ARBA" id="ARBA00004651"/>
    </source>
</evidence>
<evidence type="ECO:0000259" key="7">
    <source>
        <dbReference type="PROSITE" id="PS50850"/>
    </source>
</evidence>
<sequence length="396" mass="43732">MELQEQTNKIFTKRFISLFFTNMSIFLVFYGLITTLPLYAIGELGKSDDDSGLLVTVFLISAIIVRPFSGKLLDLFGKKRLLILSLVLYFACTVLYLFFKPFLLLLALRFFQGIWFSIATTASGSLAADIIPKRRKGAGLGYFAMSTNLAVVFGPFIGLLIIQYSGFDMLFIVLSVLVAIGGLLALTIQTKDLPKPVVTDRSFKFSFNDLFERSALPLAALASLIAFSYASVLSFLSLYAEQKDLLSVASYFFAVFAVAMISVRPFTGRIYDTIGAKFVIIPSFFIFALGLIILGNADQEIPFLLSAIFIGAGYGTLTTSFQSLCIQSTSIQRSGYATATYFTLFDIGIAVGSYLLGMVAVKLGYEFVYYIAASIIIVVFALYMLLLNRQKHKIEQ</sequence>
<evidence type="ECO:0000313" key="9">
    <source>
        <dbReference type="Proteomes" id="UP000196594"/>
    </source>
</evidence>
<protein>
    <submittedName>
        <fullName evidence="8">MFS transporter</fullName>
    </submittedName>
</protein>
<feature type="transmembrane region" description="Helical" evidence="6">
    <location>
        <begin position="367"/>
        <end position="387"/>
    </location>
</feature>
<dbReference type="Proteomes" id="UP000196594">
    <property type="component" value="Unassembled WGS sequence"/>
</dbReference>
<dbReference type="CDD" id="cd17489">
    <property type="entry name" value="MFS_YfcJ_like"/>
    <property type="match status" value="1"/>
</dbReference>
<dbReference type="Pfam" id="PF07690">
    <property type="entry name" value="MFS_1"/>
    <property type="match status" value="1"/>
</dbReference>
<dbReference type="Gene3D" id="1.20.1250.20">
    <property type="entry name" value="MFS general substrate transporter like domains"/>
    <property type="match status" value="2"/>
</dbReference>
<evidence type="ECO:0000256" key="6">
    <source>
        <dbReference type="SAM" id="Phobius"/>
    </source>
</evidence>
<feature type="transmembrane region" description="Helical" evidence="6">
    <location>
        <begin position="51"/>
        <end position="69"/>
    </location>
</feature>
<gene>
    <name evidence="8" type="ORF">CBM15_14105</name>
</gene>
<comment type="subcellular location">
    <subcellularLocation>
        <location evidence="1">Cell membrane</location>
        <topology evidence="1">Multi-pass membrane protein</topology>
    </subcellularLocation>
</comment>
<feature type="transmembrane region" description="Helical" evidence="6">
    <location>
        <begin position="15"/>
        <end position="39"/>
    </location>
</feature>
<accession>A0ABX3ZET5</accession>
<feature type="domain" description="Major facilitator superfamily (MFS) profile" evidence="7">
    <location>
        <begin position="10"/>
        <end position="391"/>
    </location>
</feature>
<dbReference type="PANTHER" id="PTHR23531">
    <property type="entry name" value="QUINOLENE RESISTANCE PROTEIN NORA"/>
    <property type="match status" value="1"/>
</dbReference>